<dbReference type="CDD" id="cd00433">
    <property type="entry name" value="Peptidase_M17"/>
    <property type="match status" value="1"/>
</dbReference>
<evidence type="ECO:0000256" key="3">
    <source>
        <dbReference type="ARBA" id="ARBA00022670"/>
    </source>
</evidence>
<dbReference type="GO" id="GO:0005737">
    <property type="term" value="C:cytoplasm"/>
    <property type="evidence" value="ECO:0007669"/>
    <property type="project" value="InterPro"/>
</dbReference>
<reference evidence="6" key="1">
    <citation type="submission" date="2014-01" db="EMBL/GenBank/DDBJ databases">
        <authorList>
            <person name="Aslett M."/>
        </authorList>
    </citation>
    <scope>NUCLEOTIDE SEQUENCE</scope>
</reference>
<dbReference type="PROSITE" id="PS00631">
    <property type="entry name" value="CYTOSOL_AP"/>
    <property type="match status" value="1"/>
</dbReference>
<dbReference type="Pfam" id="PF00883">
    <property type="entry name" value="Peptidase_M17"/>
    <property type="match status" value="1"/>
</dbReference>
<dbReference type="SUPFAM" id="SSF52949">
    <property type="entry name" value="Macro domain-like"/>
    <property type="match status" value="1"/>
</dbReference>
<dbReference type="GO" id="GO:0070006">
    <property type="term" value="F:metalloaminopeptidase activity"/>
    <property type="evidence" value="ECO:0007669"/>
    <property type="project" value="InterPro"/>
</dbReference>
<dbReference type="Proteomes" id="UP000030665">
    <property type="component" value="Unassembled WGS sequence"/>
</dbReference>
<feature type="domain" description="Cytosol aminopeptidase" evidence="5">
    <location>
        <begin position="298"/>
        <end position="305"/>
    </location>
</feature>
<dbReference type="PANTHER" id="PTHR11963">
    <property type="entry name" value="LEUCINE AMINOPEPTIDASE-RELATED"/>
    <property type="match status" value="1"/>
</dbReference>
<evidence type="ECO:0000256" key="2">
    <source>
        <dbReference type="ARBA" id="ARBA00022438"/>
    </source>
</evidence>
<dbReference type="PANTHER" id="PTHR11963:SF23">
    <property type="entry name" value="CYTOSOL AMINOPEPTIDASE"/>
    <property type="match status" value="1"/>
</dbReference>
<evidence type="ECO:0000313" key="7">
    <source>
        <dbReference type="Proteomes" id="UP000030665"/>
    </source>
</evidence>
<protein>
    <submittedName>
        <fullName evidence="6">Cytosol aminopeptidase</fullName>
    </submittedName>
</protein>
<name>A0A077Z7G6_TRITR</name>
<keyword evidence="7" id="KW-1185">Reference proteome</keyword>
<keyword evidence="4" id="KW-0378">Hydrolase</keyword>
<accession>A0A077Z7G6</accession>
<dbReference type="STRING" id="36087.A0A077Z7G6"/>
<dbReference type="InterPro" id="IPR000819">
    <property type="entry name" value="Peptidase_M17_C"/>
</dbReference>
<dbReference type="EMBL" id="HG805972">
    <property type="protein sequence ID" value="CDW55699.1"/>
    <property type="molecule type" value="Genomic_DNA"/>
</dbReference>
<dbReference type="GO" id="GO:0006508">
    <property type="term" value="P:proteolysis"/>
    <property type="evidence" value="ECO:0007669"/>
    <property type="project" value="UniProtKB-KW"/>
</dbReference>
<proteinExistence type="inferred from homology"/>
<dbReference type="InterPro" id="IPR043472">
    <property type="entry name" value="Macro_dom-like"/>
</dbReference>
<comment type="similarity">
    <text evidence="1">Belongs to the peptidase M17 family.</text>
</comment>
<reference evidence="6" key="2">
    <citation type="submission" date="2014-03" db="EMBL/GenBank/DDBJ databases">
        <title>The whipworm genome and dual-species transcriptomics of an intimate host-pathogen interaction.</title>
        <authorList>
            <person name="Foth B.J."/>
            <person name="Tsai I.J."/>
            <person name="Reid A.J."/>
            <person name="Bancroft A.J."/>
            <person name="Nichol S."/>
            <person name="Tracey A."/>
            <person name="Holroyd N."/>
            <person name="Cotton J.A."/>
            <person name="Stanley E.J."/>
            <person name="Zarowiecki M."/>
            <person name="Liu J.Z."/>
            <person name="Huckvale T."/>
            <person name="Cooper P.J."/>
            <person name="Grencis R.K."/>
            <person name="Berriman M."/>
        </authorList>
    </citation>
    <scope>NUCLEOTIDE SEQUENCE [LARGE SCALE GENOMIC DNA]</scope>
</reference>
<dbReference type="GO" id="GO:0030145">
    <property type="term" value="F:manganese ion binding"/>
    <property type="evidence" value="ECO:0007669"/>
    <property type="project" value="InterPro"/>
</dbReference>
<keyword evidence="2 6" id="KW-0031">Aminopeptidase</keyword>
<sequence length="444" mass="48181">MSVLLRFRSNSLLQLMVLRRSLCTLSNSVFMGALTVAVVGIGNVGEGYVISEQLHKGRENIRLATSVATAALRDVGMQDVYVDMCGYPDGMAQHTMRGFPFPNFSFAYANDARYFRSALKLWDRGRILASGQNFVRRLSDMPSNLLTPARFAEQASEALENFRNVQVIVRDKQWITEKRMGALLAVAKGSHELPLFLEVHYKSSKCTKAPICLVGKGVCFDSGGISLKPSGSMADMRYDMSGAACVLGAIRTLAHLNAELSSDIVALMPLVENMPGGGAVKPGDVVFAMNGKSIQVENTDAEGRMILADALCYADSFGPAHVIDVATLTGETLIAAVVVARLWEKMFAAGGITGDRVWRMPLFKHYADCIHLDSVDLCNTAKPQFIRLAGSCTAAAFLHEFTNCKSWMHMDIAGVSASKGGKPLYNTAMTGRPLRTVVTCLESL</sequence>
<dbReference type="Gene3D" id="3.40.630.10">
    <property type="entry name" value="Zn peptidases"/>
    <property type="match status" value="1"/>
</dbReference>
<dbReference type="Gene3D" id="3.40.220.10">
    <property type="entry name" value="Leucine Aminopeptidase, subunit E, domain 1"/>
    <property type="match status" value="1"/>
</dbReference>
<dbReference type="InterPro" id="IPR011356">
    <property type="entry name" value="Leucine_aapep/pepB"/>
</dbReference>
<gene>
    <name evidence="6" type="ORF">TTRE_0000397201</name>
</gene>
<evidence type="ECO:0000259" key="5">
    <source>
        <dbReference type="PROSITE" id="PS00631"/>
    </source>
</evidence>
<dbReference type="AlphaFoldDB" id="A0A077Z7G6"/>
<dbReference type="OrthoDB" id="412814at2759"/>
<dbReference type="PRINTS" id="PR00481">
    <property type="entry name" value="LAMNOPPTDASE"/>
</dbReference>
<evidence type="ECO:0000256" key="4">
    <source>
        <dbReference type="ARBA" id="ARBA00022801"/>
    </source>
</evidence>
<organism evidence="6 7">
    <name type="scientific">Trichuris trichiura</name>
    <name type="common">Whipworm</name>
    <name type="synonym">Trichocephalus trichiurus</name>
    <dbReference type="NCBI Taxonomy" id="36087"/>
    <lineage>
        <taxon>Eukaryota</taxon>
        <taxon>Metazoa</taxon>
        <taxon>Ecdysozoa</taxon>
        <taxon>Nematoda</taxon>
        <taxon>Enoplea</taxon>
        <taxon>Dorylaimia</taxon>
        <taxon>Trichinellida</taxon>
        <taxon>Trichuridae</taxon>
        <taxon>Trichuris</taxon>
    </lineage>
</organism>
<evidence type="ECO:0000313" key="6">
    <source>
        <dbReference type="EMBL" id="CDW55699.1"/>
    </source>
</evidence>
<dbReference type="SUPFAM" id="SSF53187">
    <property type="entry name" value="Zn-dependent exopeptidases"/>
    <property type="match status" value="1"/>
</dbReference>
<keyword evidence="3" id="KW-0645">Protease</keyword>
<evidence type="ECO:0000256" key="1">
    <source>
        <dbReference type="ARBA" id="ARBA00009528"/>
    </source>
</evidence>